<keyword evidence="3" id="KW-0520">NAD</keyword>
<dbReference type="FunCoup" id="D8Q797">
    <property type="interactions" value="320"/>
</dbReference>
<comment type="similarity">
    <text evidence="1 4">Belongs to the D-isomer specific 2-hydroxyacid dehydrogenase family.</text>
</comment>
<dbReference type="SUPFAM" id="SSF52283">
    <property type="entry name" value="Formate/glycerate dehydrogenase catalytic domain-like"/>
    <property type="match status" value="1"/>
</dbReference>
<dbReference type="FunFam" id="3.40.50.720:FF:000203">
    <property type="entry name" value="D-3-phosphoglycerate dehydrogenase (SerA)"/>
    <property type="match status" value="1"/>
</dbReference>
<dbReference type="GO" id="GO:0051287">
    <property type="term" value="F:NAD binding"/>
    <property type="evidence" value="ECO:0007669"/>
    <property type="project" value="InterPro"/>
</dbReference>
<dbReference type="GO" id="GO:0030267">
    <property type="term" value="F:glyoxylate reductase (NADPH) activity"/>
    <property type="evidence" value="ECO:0007669"/>
    <property type="project" value="TreeGrafter"/>
</dbReference>
<dbReference type="InterPro" id="IPR006139">
    <property type="entry name" value="D-isomer_2_OHA_DH_cat_dom"/>
</dbReference>
<dbReference type="InParanoid" id="D8Q797"/>
<sequence>MSARKKVLGIGAPRLATAEFAALREIADVHWFTPVDHAQVCAEVARLCAQHGPFDAAYVLFGTAKYSPFTEAMLAPLFPGCGLFASGGAGYDDVPTAWLAKQGAYAANTPTAVTNATADMAVFLTLAALRNTTQAEVNVRSGKWRDGLELTDDPEGKTFGIFGIGKIGQATAKKVQALGMDVIYSSRTRLPEAEEKSLGLTFVSEDELLARSDILSLHCPLTSATRRWLNAERIAKMKDGAYIVNTARGDIIDEAALKSALESRKLSHAGLDVFVGEPNPDPWFTKSPYVTVQPHFGAFTKGTIHTGERQVLDNVRTFLETGKPRYPVNEPLKA</sequence>
<accession>D8Q797</accession>
<gene>
    <name evidence="7" type="ORF">SCHCODRAFT_68417</name>
</gene>
<evidence type="ECO:0000259" key="5">
    <source>
        <dbReference type="Pfam" id="PF00389"/>
    </source>
</evidence>
<evidence type="ECO:0000259" key="6">
    <source>
        <dbReference type="Pfam" id="PF02826"/>
    </source>
</evidence>
<evidence type="ECO:0000256" key="2">
    <source>
        <dbReference type="ARBA" id="ARBA00023002"/>
    </source>
</evidence>
<evidence type="ECO:0008006" key="9">
    <source>
        <dbReference type="Google" id="ProtNLM"/>
    </source>
</evidence>
<dbReference type="OMA" id="IPYYPFD"/>
<protein>
    <recommendedName>
        <fullName evidence="9">D-isomer specific 2-hydroxyacid dehydrogenase NAD-binding domain-containing protein</fullName>
    </recommendedName>
</protein>
<evidence type="ECO:0000313" key="8">
    <source>
        <dbReference type="Proteomes" id="UP000007431"/>
    </source>
</evidence>
<dbReference type="CDD" id="cd12168">
    <property type="entry name" value="Mand_dh_like"/>
    <property type="match status" value="1"/>
</dbReference>
<dbReference type="GeneID" id="9587327"/>
<dbReference type="RefSeq" id="XP_003031278.1">
    <property type="nucleotide sequence ID" value="XM_003031232.1"/>
</dbReference>
<evidence type="ECO:0000256" key="3">
    <source>
        <dbReference type="ARBA" id="ARBA00023027"/>
    </source>
</evidence>
<keyword evidence="8" id="KW-1185">Reference proteome</keyword>
<dbReference type="OrthoDB" id="298012at2759"/>
<dbReference type="GO" id="GO:0005829">
    <property type="term" value="C:cytosol"/>
    <property type="evidence" value="ECO:0007669"/>
    <property type="project" value="TreeGrafter"/>
</dbReference>
<organism evidence="8">
    <name type="scientific">Schizophyllum commune (strain H4-8 / FGSC 9210)</name>
    <name type="common">Split gill fungus</name>
    <dbReference type="NCBI Taxonomy" id="578458"/>
    <lineage>
        <taxon>Eukaryota</taxon>
        <taxon>Fungi</taxon>
        <taxon>Dikarya</taxon>
        <taxon>Basidiomycota</taxon>
        <taxon>Agaricomycotina</taxon>
        <taxon>Agaricomycetes</taxon>
        <taxon>Agaricomycetidae</taxon>
        <taxon>Agaricales</taxon>
        <taxon>Schizophyllaceae</taxon>
        <taxon>Schizophyllum</taxon>
    </lineage>
</organism>
<evidence type="ECO:0000256" key="4">
    <source>
        <dbReference type="RuleBase" id="RU003719"/>
    </source>
</evidence>
<evidence type="ECO:0000256" key="1">
    <source>
        <dbReference type="ARBA" id="ARBA00005854"/>
    </source>
</evidence>
<dbReference type="InterPro" id="IPR036291">
    <property type="entry name" value="NAD(P)-bd_dom_sf"/>
</dbReference>
<dbReference type="HOGENOM" id="CLU_019796_1_2_1"/>
<reference evidence="7 8" key="1">
    <citation type="journal article" date="2010" name="Nat. Biotechnol.">
        <title>Genome sequence of the model mushroom Schizophyllum commune.</title>
        <authorList>
            <person name="Ohm R.A."/>
            <person name="de Jong J.F."/>
            <person name="Lugones L.G."/>
            <person name="Aerts A."/>
            <person name="Kothe E."/>
            <person name="Stajich J.E."/>
            <person name="de Vries R.P."/>
            <person name="Record E."/>
            <person name="Levasseur A."/>
            <person name="Baker S.E."/>
            <person name="Bartholomew K.A."/>
            <person name="Coutinho P.M."/>
            <person name="Erdmann S."/>
            <person name="Fowler T.J."/>
            <person name="Gathman A.C."/>
            <person name="Lombard V."/>
            <person name="Henrissat B."/>
            <person name="Knabe N."/>
            <person name="Kuees U."/>
            <person name="Lilly W.W."/>
            <person name="Lindquist E."/>
            <person name="Lucas S."/>
            <person name="Magnuson J.K."/>
            <person name="Piumi F."/>
            <person name="Raudaskoski M."/>
            <person name="Salamov A."/>
            <person name="Schmutz J."/>
            <person name="Schwarze F.W.M.R."/>
            <person name="vanKuyk P.A."/>
            <person name="Horton J.S."/>
            <person name="Grigoriev I.V."/>
            <person name="Woesten H.A.B."/>
        </authorList>
    </citation>
    <scope>NUCLEOTIDE SEQUENCE [LARGE SCALE GENOMIC DNA]</scope>
    <source>
        <strain evidence="8">H4-8 / FGSC 9210</strain>
    </source>
</reference>
<dbReference type="PANTHER" id="PTHR10996:SF129">
    <property type="entry name" value="2-HYDROXYACID DEHYDROGENASE C1773.17C-RELATED"/>
    <property type="match status" value="1"/>
</dbReference>
<dbReference type="PANTHER" id="PTHR10996">
    <property type="entry name" value="2-HYDROXYACID DEHYDROGENASE-RELATED"/>
    <property type="match status" value="1"/>
</dbReference>
<name>D8Q797_SCHCM</name>
<dbReference type="InterPro" id="IPR050223">
    <property type="entry name" value="D-isomer_2-hydroxyacid_DH"/>
</dbReference>
<dbReference type="eggNOG" id="KOG0069">
    <property type="taxonomic scope" value="Eukaryota"/>
</dbReference>
<dbReference type="STRING" id="578458.D8Q797"/>
<dbReference type="Pfam" id="PF00389">
    <property type="entry name" value="2-Hacid_dh"/>
    <property type="match status" value="1"/>
</dbReference>
<feature type="domain" description="D-isomer specific 2-hydroxyacid dehydrogenase NAD-binding" evidence="6">
    <location>
        <begin position="123"/>
        <end position="297"/>
    </location>
</feature>
<dbReference type="KEGG" id="scm:SCHCO_02629514"/>
<dbReference type="InterPro" id="IPR006140">
    <property type="entry name" value="D-isomer_DH_NAD-bd"/>
</dbReference>
<dbReference type="VEuPathDB" id="FungiDB:SCHCODRAFT_02629514"/>
<dbReference type="Proteomes" id="UP000007431">
    <property type="component" value="Unassembled WGS sequence"/>
</dbReference>
<dbReference type="AlphaFoldDB" id="D8Q797"/>
<feature type="domain" description="D-isomer specific 2-hydroxyacid dehydrogenase catalytic" evidence="5">
    <location>
        <begin position="54"/>
        <end position="329"/>
    </location>
</feature>
<dbReference type="EMBL" id="GL377307">
    <property type="protein sequence ID" value="EFI96375.1"/>
    <property type="molecule type" value="Genomic_DNA"/>
</dbReference>
<evidence type="ECO:0000313" key="7">
    <source>
        <dbReference type="EMBL" id="EFI96375.1"/>
    </source>
</evidence>
<dbReference type="InterPro" id="IPR029753">
    <property type="entry name" value="D-isomer_DH_CS"/>
</dbReference>
<dbReference type="GO" id="GO:0016618">
    <property type="term" value="F:hydroxypyruvate reductase [NAD(P)H] activity"/>
    <property type="evidence" value="ECO:0007669"/>
    <property type="project" value="TreeGrafter"/>
</dbReference>
<dbReference type="Pfam" id="PF02826">
    <property type="entry name" value="2-Hacid_dh_C"/>
    <property type="match status" value="1"/>
</dbReference>
<proteinExistence type="inferred from homology"/>
<dbReference type="SUPFAM" id="SSF51735">
    <property type="entry name" value="NAD(P)-binding Rossmann-fold domains"/>
    <property type="match status" value="1"/>
</dbReference>
<dbReference type="Gene3D" id="3.40.50.720">
    <property type="entry name" value="NAD(P)-binding Rossmann-like Domain"/>
    <property type="match status" value="2"/>
</dbReference>
<keyword evidence="2 4" id="KW-0560">Oxidoreductase</keyword>
<dbReference type="PROSITE" id="PS00671">
    <property type="entry name" value="D_2_HYDROXYACID_DH_3"/>
    <property type="match status" value="1"/>
</dbReference>